<dbReference type="EC" id="3.1.3.25" evidence="2"/>
<dbReference type="InterPro" id="IPR000760">
    <property type="entry name" value="Inositol_monophosphatase-like"/>
</dbReference>
<feature type="binding site" evidence="5">
    <location>
        <position position="203"/>
    </location>
    <ligand>
        <name>Mg(2+)</name>
        <dbReference type="ChEBI" id="CHEBI:18420"/>
        <label>1</label>
        <note>catalytic</note>
    </ligand>
</feature>
<accession>A0A9X3S6I8</accession>
<dbReference type="PANTHER" id="PTHR20854:SF4">
    <property type="entry name" value="INOSITOL-1-MONOPHOSPHATASE-RELATED"/>
    <property type="match status" value="1"/>
</dbReference>
<name>A0A9X3S6I8_9ACTN</name>
<evidence type="ECO:0000256" key="5">
    <source>
        <dbReference type="PIRSR" id="PIRSR600760-2"/>
    </source>
</evidence>
<comment type="cofactor">
    <cofactor evidence="5">
        <name>Mg(2+)</name>
        <dbReference type="ChEBI" id="CHEBI:18420"/>
    </cofactor>
</comment>
<dbReference type="SUPFAM" id="SSF56655">
    <property type="entry name" value="Carbohydrate phosphatase"/>
    <property type="match status" value="1"/>
</dbReference>
<organism evidence="7 8">
    <name type="scientific">Solirubrobacter phytolaccae</name>
    <dbReference type="NCBI Taxonomy" id="1404360"/>
    <lineage>
        <taxon>Bacteria</taxon>
        <taxon>Bacillati</taxon>
        <taxon>Actinomycetota</taxon>
        <taxon>Thermoleophilia</taxon>
        <taxon>Solirubrobacterales</taxon>
        <taxon>Solirubrobacteraceae</taxon>
        <taxon>Solirubrobacter</taxon>
    </lineage>
</organism>
<dbReference type="PROSITE" id="PS00630">
    <property type="entry name" value="IMP_2"/>
    <property type="match status" value="1"/>
</dbReference>
<sequence>MLADRPTIAERVKETGTRGEGGDKTLLIDAAAEDFVFAELEKLHDAGARFTAISEERGTVDFGDPHRLVVIDPIDGSVNAKRGLPHHALSIAVAEGATMADVVFGFVQDFGPDEEWVATRGEGALLDGVPLDGSIVERRTRDGKLEVLGIESADPRWVAQSADVLVETAHRLRAIGAIAVSLCQVAAGRFDAMASLKRCRAVDAAAAQLIVREAGGIVEFVTYDDPLAAPLDLEPRSPVIAARTQAGIEDMRRVPAWP</sequence>
<dbReference type="GO" id="GO:0046854">
    <property type="term" value="P:phosphatidylinositol phosphate biosynthetic process"/>
    <property type="evidence" value="ECO:0007669"/>
    <property type="project" value="InterPro"/>
</dbReference>
<feature type="binding site" evidence="5">
    <location>
        <position position="74"/>
    </location>
    <ligand>
        <name>Mg(2+)</name>
        <dbReference type="ChEBI" id="CHEBI:18420"/>
        <label>1</label>
        <note>catalytic</note>
    </ligand>
</feature>
<dbReference type="Gene3D" id="3.30.540.10">
    <property type="entry name" value="Fructose-1,6-Bisphosphatase, subunit A, domain 1"/>
    <property type="match status" value="1"/>
</dbReference>
<proteinExistence type="predicted"/>
<feature type="region of interest" description="Disordered" evidence="6">
    <location>
        <begin position="1"/>
        <end position="22"/>
    </location>
</feature>
<evidence type="ECO:0000313" key="8">
    <source>
        <dbReference type="Proteomes" id="UP001147653"/>
    </source>
</evidence>
<keyword evidence="8" id="KW-1185">Reference proteome</keyword>
<protein>
    <recommendedName>
        <fullName evidence="2">inositol-phosphate phosphatase</fullName>
        <ecNumber evidence="2">3.1.3.25</ecNumber>
    </recommendedName>
</protein>
<dbReference type="InterPro" id="IPR020550">
    <property type="entry name" value="Inositol_monophosphatase_CS"/>
</dbReference>
<dbReference type="Proteomes" id="UP001147653">
    <property type="component" value="Unassembled WGS sequence"/>
</dbReference>
<dbReference type="RefSeq" id="WP_270023399.1">
    <property type="nucleotide sequence ID" value="NZ_JAPDDP010000003.1"/>
</dbReference>
<dbReference type="Pfam" id="PF00459">
    <property type="entry name" value="Inositol_P"/>
    <property type="match status" value="1"/>
</dbReference>
<dbReference type="AlphaFoldDB" id="A0A9X3S6I8"/>
<dbReference type="EMBL" id="JAPDDP010000003">
    <property type="protein sequence ID" value="MDA0179133.1"/>
    <property type="molecule type" value="Genomic_DNA"/>
</dbReference>
<dbReference type="GO" id="GO:0046872">
    <property type="term" value="F:metal ion binding"/>
    <property type="evidence" value="ECO:0007669"/>
    <property type="project" value="UniProtKB-KW"/>
</dbReference>
<evidence type="ECO:0000256" key="2">
    <source>
        <dbReference type="ARBA" id="ARBA00013106"/>
    </source>
</evidence>
<dbReference type="GO" id="GO:0006020">
    <property type="term" value="P:inositol metabolic process"/>
    <property type="evidence" value="ECO:0007669"/>
    <property type="project" value="TreeGrafter"/>
</dbReference>
<feature type="binding site" evidence="5">
    <location>
        <position position="75"/>
    </location>
    <ligand>
        <name>Mg(2+)</name>
        <dbReference type="ChEBI" id="CHEBI:18420"/>
        <label>1</label>
        <note>catalytic</note>
    </ligand>
</feature>
<reference evidence="7" key="1">
    <citation type="submission" date="2022-10" db="EMBL/GenBank/DDBJ databases">
        <title>The WGS of Solirubrobacter phytolaccae KCTC 29190.</title>
        <authorList>
            <person name="Jiang Z."/>
        </authorList>
    </citation>
    <scope>NUCLEOTIDE SEQUENCE</scope>
    <source>
        <strain evidence="7">KCTC 29190</strain>
    </source>
</reference>
<evidence type="ECO:0000256" key="1">
    <source>
        <dbReference type="ARBA" id="ARBA00001033"/>
    </source>
</evidence>
<comment type="catalytic activity">
    <reaction evidence="1">
        <text>a myo-inositol phosphate + H2O = myo-inositol + phosphate</text>
        <dbReference type="Rhea" id="RHEA:24056"/>
        <dbReference type="ChEBI" id="CHEBI:15377"/>
        <dbReference type="ChEBI" id="CHEBI:17268"/>
        <dbReference type="ChEBI" id="CHEBI:43474"/>
        <dbReference type="ChEBI" id="CHEBI:84139"/>
        <dbReference type="EC" id="3.1.3.25"/>
    </reaction>
</comment>
<dbReference type="PRINTS" id="PR00377">
    <property type="entry name" value="IMPHPHTASES"/>
</dbReference>
<comment type="caution">
    <text evidence="7">The sequence shown here is derived from an EMBL/GenBank/DDBJ whole genome shotgun (WGS) entry which is preliminary data.</text>
</comment>
<keyword evidence="4 5" id="KW-0460">Magnesium</keyword>
<dbReference type="Gene3D" id="3.40.190.80">
    <property type="match status" value="1"/>
</dbReference>
<evidence type="ECO:0000313" key="7">
    <source>
        <dbReference type="EMBL" id="MDA0179133.1"/>
    </source>
</evidence>
<dbReference type="GO" id="GO:0007165">
    <property type="term" value="P:signal transduction"/>
    <property type="evidence" value="ECO:0007669"/>
    <property type="project" value="TreeGrafter"/>
</dbReference>
<feature type="binding site" evidence="5">
    <location>
        <position position="72"/>
    </location>
    <ligand>
        <name>Mg(2+)</name>
        <dbReference type="ChEBI" id="CHEBI:18420"/>
        <label>1</label>
        <note>catalytic</note>
    </ligand>
</feature>
<dbReference type="PANTHER" id="PTHR20854">
    <property type="entry name" value="INOSITOL MONOPHOSPHATASE"/>
    <property type="match status" value="1"/>
</dbReference>
<dbReference type="GO" id="GO:0008934">
    <property type="term" value="F:inositol monophosphate 1-phosphatase activity"/>
    <property type="evidence" value="ECO:0007669"/>
    <property type="project" value="TreeGrafter"/>
</dbReference>
<gene>
    <name evidence="7" type="ORF">OJ997_02405</name>
</gene>
<feature type="binding site" evidence="5">
    <location>
        <position position="55"/>
    </location>
    <ligand>
        <name>Mg(2+)</name>
        <dbReference type="ChEBI" id="CHEBI:18420"/>
        <label>1</label>
        <note>catalytic</note>
    </ligand>
</feature>
<evidence type="ECO:0000256" key="4">
    <source>
        <dbReference type="ARBA" id="ARBA00022842"/>
    </source>
</evidence>
<evidence type="ECO:0000256" key="6">
    <source>
        <dbReference type="SAM" id="MobiDB-lite"/>
    </source>
</evidence>
<feature type="compositionally biased region" description="Basic and acidic residues" evidence="6">
    <location>
        <begin position="7"/>
        <end position="22"/>
    </location>
</feature>
<evidence type="ECO:0000256" key="3">
    <source>
        <dbReference type="ARBA" id="ARBA00022723"/>
    </source>
</evidence>
<keyword evidence="3 5" id="KW-0479">Metal-binding</keyword>